<protein>
    <submittedName>
        <fullName evidence="3">Beta-lactamase family protein</fullName>
    </submittedName>
</protein>
<dbReference type="PANTHER" id="PTHR22935:SF95">
    <property type="entry name" value="BETA-LACTAMASE-LIKE 1-RELATED"/>
    <property type="match status" value="1"/>
</dbReference>
<evidence type="ECO:0000313" key="4">
    <source>
        <dbReference type="Proteomes" id="UP001430193"/>
    </source>
</evidence>
<evidence type="ECO:0000259" key="2">
    <source>
        <dbReference type="Pfam" id="PF00144"/>
    </source>
</evidence>
<keyword evidence="4" id="KW-1185">Reference proteome</keyword>
<name>A0ABS2KF36_9GAMM</name>
<dbReference type="EMBL" id="JADIKF010000037">
    <property type="protein sequence ID" value="MBM7129372.1"/>
    <property type="molecule type" value="Genomic_DNA"/>
</dbReference>
<dbReference type="Proteomes" id="UP001430193">
    <property type="component" value="Unassembled WGS sequence"/>
</dbReference>
<reference evidence="3" key="1">
    <citation type="submission" date="2020-10" db="EMBL/GenBank/DDBJ databases">
        <title>Phylogeny of dyella-like bacteria.</title>
        <authorList>
            <person name="Fu J."/>
        </authorList>
    </citation>
    <scope>NUCLEOTIDE SEQUENCE</scope>
    <source>
        <strain evidence="3">DHON07</strain>
    </source>
</reference>
<proteinExistence type="inferred from homology"/>
<dbReference type="Gene3D" id="3.40.710.10">
    <property type="entry name" value="DD-peptidase/beta-lactamase superfamily"/>
    <property type="match status" value="1"/>
</dbReference>
<dbReference type="Pfam" id="PF00144">
    <property type="entry name" value="Beta-lactamase"/>
    <property type="match status" value="1"/>
</dbReference>
<dbReference type="InterPro" id="IPR051478">
    <property type="entry name" value="Beta-lactamase-like_AB/R"/>
</dbReference>
<sequence>MRYAFYFRRWEGTFTKLAAVGAITWLAAMNAVAAPSLIPPRVEQVILDRIAAGQNPTIVIAIVDGDRNAVYAFGKLDSGAAPTGSTVYEIGSITKTFTATLLADSVAKGQLRLDQPLSTLLQDFKIPSKDGKVITLANLAEQNSGLPRDPTNMVMTSLTDPFADYDRAKLQAFLATYTLPRLPGASYEYSNLAVGLLGYALARHADTSYPSLLKATIFGPLGMKNTSVAVGEGDPSDMATGHDSNGKEVPAWHFKALAAAGGIRSTGDDMLRYLKANMGMLSSPLQRAMQLAQTPRASTTSPDTKIGLIWMTEHGVDSHDGPDVIWHGGETHGFQSFIGFTADHQRGVVVLTNANAGARDLGFATLLPYWPLASRRKQQRLPIDQGENMFSRKWPKNEATDHSRAKSALGRKRTLAAQCWRAALHSLLLDRRQSRVDDLEKM</sequence>
<gene>
    <name evidence="3" type="ORF">ISS99_07535</name>
</gene>
<dbReference type="SUPFAM" id="SSF56601">
    <property type="entry name" value="beta-lactamase/transpeptidase-like"/>
    <property type="match status" value="1"/>
</dbReference>
<dbReference type="InterPro" id="IPR012338">
    <property type="entry name" value="Beta-lactam/transpept-like"/>
</dbReference>
<comment type="similarity">
    <text evidence="1">Belongs to the beta-lactamase family.</text>
</comment>
<dbReference type="InterPro" id="IPR001466">
    <property type="entry name" value="Beta-lactam-related"/>
</dbReference>
<comment type="caution">
    <text evidence="3">The sequence shown here is derived from an EMBL/GenBank/DDBJ whole genome shotgun (WGS) entry which is preliminary data.</text>
</comment>
<evidence type="ECO:0000313" key="3">
    <source>
        <dbReference type="EMBL" id="MBM7129372.1"/>
    </source>
</evidence>
<evidence type="ECO:0000256" key="1">
    <source>
        <dbReference type="ARBA" id="ARBA00038473"/>
    </source>
</evidence>
<accession>A0ABS2KF36</accession>
<feature type="domain" description="Beta-lactamase-related" evidence="2">
    <location>
        <begin position="43"/>
        <end position="360"/>
    </location>
</feature>
<dbReference type="RefSeq" id="WP_204630977.1">
    <property type="nucleotide sequence ID" value="NZ_BSOC01000004.1"/>
</dbReference>
<organism evidence="3 4">
    <name type="scientific">Dyella mobilis</name>
    <dbReference type="NCBI Taxonomy" id="1849582"/>
    <lineage>
        <taxon>Bacteria</taxon>
        <taxon>Pseudomonadati</taxon>
        <taxon>Pseudomonadota</taxon>
        <taxon>Gammaproteobacteria</taxon>
        <taxon>Lysobacterales</taxon>
        <taxon>Rhodanobacteraceae</taxon>
        <taxon>Dyella</taxon>
    </lineage>
</organism>
<dbReference type="PANTHER" id="PTHR22935">
    <property type="entry name" value="PENICILLIN-BINDING PROTEIN"/>
    <property type="match status" value="1"/>
</dbReference>